<comment type="similarity">
    <text evidence="2">Belongs to the CcmF/CycK/Ccl1/NrfE/CcsA family.</text>
</comment>
<feature type="transmembrane region" description="Helical" evidence="10">
    <location>
        <begin position="313"/>
        <end position="332"/>
    </location>
</feature>
<dbReference type="InterPro" id="IPR032523">
    <property type="entry name" value="CcmF_C"/>
</dbReference>
<evidence type="ECO:0000256" key="8">
    <source>
        <dbReference type="ARBA" id="ARBA00023136"/>
    </source>
</evidence>
<dbReference type="PRINTS" id="PR01411">
    <property type="entry name" value="CCMFBIOGNSIS"/>
</dbReference>
<dbReference type="PANTHER" id="PTHR43653">
    <property type="entry name" value="CYTOCHROME C ASSEMBLY PROTEIN-RELATED"/>
    <property type="match status" value="1"/>
</dbReference>
<evidence type="ECO:0000256" key="6">
    <source>
        <dbReference type="ARBA" id="ARBA00022748"/>
    </source>
</evidence>
<accession>A0A0C4WN71</accession>
<feature type="transmembrane region" description="Helical" evidence="10">
    <location>
        <begin position="250"/>
        <end position="266"/>
    </location>
</feature>
<feature type="domain" description="Cytochrome c-type biogenesis protein CcmF C-terminal" evidence="12">
    <location>
        <begin position="316"/>
        <end position="636"/>
    </location>
</feature>
<evidence type="ECO:0000256" key="7">
    <source>
        <dbReference type="ARBA" id="ARBA00022989"/>
    </source>
</evidence>
<dbReference type="GO" id="GO:0005886">
    <property type="term" value="C:plasma membrane"/>
    <property type="evidence" value="ECO:0007669"/>
    <property type="project" value="UniProtKB-SubCell"/>
</dbReference>
<evidence type="ECO:0000256" key="1">
    <source>
        <dbReference type="ARBA" id="ARBA00004429"/>
    </source>
</evidence>
<keyword evidence="7 10" id="KW-1133">Transmembrane helix</keyword>
<proteinExistence type="inferred from homology"/>
<keyword evidence="4" id="KW-0997">Cell inner membrane</keyword>
<keyword evidence="8 10" id="KW-0472">Membrane</keyword>
<feature type="transmembrane region" description="Helical" evidence="10">
    <location>
        <begin position="394"/>
        <end position="414"/>
    </location>
</feature>
<comment type="function">
    <text evidence="9">Required for the biogenesis of c-type cytochromes. Possible subunit of a heme lyase.</text>
</comment>
<evidence type="ECO:0000313" key="14">
    <source>
        <dbReference type="Proteomes" id="UP000068210"/>
    </source>
</evidence>
<feature type="transmembrane region" description="Helical" evidence="10">
    <location>
        <begin position="6"/>
        <end position="26"/>
    </location>
</feature>
<evidence type="ECO:0000256" key="9">
    <source>
        <dbReference type="ARBA" id="ARBA00037230"/>
    </source>
</evidence>
<feature type="transmembrane region" description="Helical" evidence="10">
    <location>
        <begin position="614"/>
        <end position="634"/>
    </location>
</feature>
<organism evidence="13 14">
    <name type="scientific">Azotobacter chroococcum NCIMB 8003</name>
    <dbReference type="NCBI Taxonomy" id="1328314"/>
    <lineage>
        <taxon>Bacteria</taxon>
        <taxon>Pseudomonadati</taxon>
        <taxon>Pseudomonadota</taxon>
        <taxon>Gammaproteobacteria</taxon>
        <taxon>Pseudomonadales</taxon>
        <taxon>Pseudomonadaceae</taxon>
        <taxon>Azotobacter</taxon>
    </lineage>
</organism>
<dbReference type="STRING" id="1328314.Achr_25380"/>
<feature type="transmembrane region" description="Helical" evidence="10">
    <location>
        <begin position="210"/>
        <end position="230"/>
    </location>
</feature>
<evidence type="ECO:0000259" key="11">
    <source>
        <dbReference type="Pfam" id="PF01578"/>
    </source>
</evidence>
<reference evidence="13 14" key="1">
    <citation type="journal article" date="2015" name="PLoS ONE">
        <title>Azotobacter Genomes: The Genome of Azotobacter chroococcum NCIMB 8003 (ATCC 4412).</title>
        <authorList>
            <person name="Robson R.L."/>
            <person name="Jones R."/>
            <person name="Robson R.M."/>
            <person name="Schwartz A."/>
            <person name="Richardson T.H."/>
        </authorList>
    </citation>
    <scope>NUCLEOTIDE SEQUENCE [LARGE SCALE GENOMIC DNA]</scope>
    <source>
        <strain evidence="13 14">NCIMB 8003</strain>
    </source>
</reference>
<dbReference type="PANTHER" id="PTHR43653:SF1">
    <property type="entry name" value="CYTOCHROME C-TYPE BIOGENESIS PROTEIN CCMF"/>
    <property type="match status" value="1"/>
</dbReference>
<gene>
    <name evidence="13" type="primary">ccmF</name>
    <name evidence="13" type="ORF">Achr_25380</name>
</gene>
<keyword evidence="6" id="KW-0201">Cytochrome c-type biogenesis</keyword>
<dbReference type="InterPro" id="IPR003567">
    <property type="entry name" value="Cyt_c_biogenesis"/>
</dbReference>
<dbReference type="GO" id="GO:0015232">
    <property type="term" value="F:heme transmembrane transporter activity"/>
    <property type="evidence" value="ECO:0007669"/>
    <property type="project" value="InterPro"/>
</dbReference>
<feature type="transmembrane region" description="Helical" evidence="10">
    <location>
        <begin position="38"/>
        <end position="62"/>
    </location>
</feature>
<dbReference type="Proteomes" id="UP000068210">
    <property type="component" value="Chromosome"/>
</dbReference>
<sequence>MIPELGHLGMILALCLALVQGTLPLIGAWRGDRLWMNLAVPAAWGQFAFLLFAFLCLTQAFLVDDFSVAYVAGNSNSALPWYYKFSAVWGAHEGSLLLWALILSAWTFAVSIFSRQLPEEMLARVLGVMGLISVGFLLFLIVTSNPFARLLPQSPANGRDLNPLLQDFGLIVHPPMLYMGYVGFSVAFAFAIAALLGGRLDAAWARWSRPWTLVAWAFLGIGIVLGSWWAYYELGWGGWWFWDPVENASFMPWLVGTALLHSLAVTEKRGVFKSWTVLLAIAAFSLSLLGTFLVRSGVLTSVHAFANDPERGVFILGFLLLVVGSSLTLFALRAPVVKSQIGFALWSRETLFLVNNLLLVVATSTILLGTLYPLLLDALSGAKLSVGPPYFNALFLPLMGLLMLSLAVGVLARWKDTPLKWLAGMLAPVLLASVALALLAAFALGDFAWAVLATAFLAAWVVLAGARDLFDKTRHKGLLKGLRSLSPSYWGMQLSHVGIAVCALGIVLSSQESAERDLRMAPGDAVELGGYRFVFEGTRHHEGPNFVADRASVRVFDGDDEVAVLHPEKRLYTVQRMPMTEAGIDAGFTRDLYVALGEPLENGAWAVRLHIKPFVRWIWLGGLMMAFGAALAACDRRYRVKVKTRVREALGLAGQGA</sequence>
<dbReference type="RefSeq" id="WP_039804895.1">
    <property type="nucleotide sequence ID" value="NZ_CP010415.1"/>
</dbReference>
<dbReference type="KEGG" id="acx:Achr_25380"/>
<feature type="transmembrane region" description="Helical" evidence="10">
    <location>
        <begin position="353"/>
        <end position="374"/>
    </location>
</feature>
<feature type="transmembrane region" description="Helical" evidence="10">
    <location>
        <begin position="121"/>
        <end position="142"/>
    </location>
</feature>
<comment type="subcellular location">
    <subcellularLocation>
        <location evidence="1">Cell inner membrane</location>
        <topology evidence="1">Multi-pass membrane protein</topology>
    </subcellularLocation>
</comment>
<dbReference type="NCBIfam" id="NF007691">
    <property type="entry name" value="PRK10369.1"/>
    <property type="match status" value="1"/>
</dbReference>
<keyword evidence="3" id="KW-1003">Cell membrane</keyword>
<evidence type="ECO:0000313" key="13">
    <source>
        <dbReference type="EMBL" id="AJE21969.1"/>
    </source>
</evidence>
<feature type="transmembrane region" description="Helical" evidence="10">
    <location>
        <begin position="96"/>
        <end position="114"/>
    </location>
</feature>
<dbReference type="AlphaFoldDB" id="A0A0C4WN71"/>
<dbReference type="GeneID" id="61930487"/>
<feature type="transmembrane region" description="Helical" evidence="10">
    <location>
        <begin position="275"/>
        <end position="293"/>
    </location>
</feature>
<feature type="transmembrane region" description="Helical" evidence="10">
    <location>
        <begin position="421"/>
        <end position="441"/>
    </location>
</feature>
<dbReference type="EMBL" id="CP010415">
    <property type="protein sequence ID" value="AJE21969.1"/>
    <property type="molecule type" value="Genomic_DNA"/>
</dbReference>
<dbReference type="InterPro" id="IPR003568">
    <property type="entry name" value="Cyt_c_biogenesis_CcmF"/>
</dbReference>
<keyword evidence="14" id="KW-1185">Reference proteome</keyword>
<protein>
    <submittedName>
        <fullName evidence="13">Cytochrome c-type biogenesis protein CcmF</fullName>
    </submittedName>
</protein>
<evidence type="ECO:0000256" key="5">
    <source>
        <dbReference type="ARBA" id="ARBA00022692"/>
    </source>
</evidence>
<dbReference type="Pfam" id="PF01578">
    <property type="entry name" value="Cytochrom_C_asm"/>
    <property type="match status" value="1"/>
</dbReference>
<evidence type="ECO:0000256" key="3">
    <source>
        <dbReference type="ARBA" id="ARBA00022475"/>
    </source>
</evidence>
<feature type="transmembrane region" description="Helical" evidence="10">
    <location>
        <begin position="447"/>
        <end position="466"/>
    </location>
</feature>
<feature type="domain" description="Cytochrome c assembly protein" evidence="11">
    <location>
        <begin position="89"/>
        <end position="296"/>
    </location>
</feature>
<dbReference type="GO" id="GO:0020037">
    <property type="term" value="F:heme binding"/>
    <property type="evidence" value="ECO:0007669"/>
    <property type="project" value="InterPro"/>
</dbReference>
<dbReference type="GO" id="GO:0017004">
    <property type="term" value="P:cytochrome complex assembly"/>
    <property type="evidence" value="ECO:0007669"/>
    <property type="project" value="UniProtKB-KW"/>
</dbReference>
<evidence type="ECO:0000259" key="12">
    <source>
        <dbReference type="Pfam" id="PF16327"/>
    </source>
</evidence>
<name>A0A0C4WN71_9GAMM</name>
<evidence type="ECO:0000256" key="4">
    <source>
        <dbReference type="ARBA" id="ARBA00022519"/>
    </source>
</evidence>
<evidence type="ECO:0000256" key="10">
    <source>
        <dbReference type="SAM" id="Phobius"/>
    </source>
</evidence>
<dbReference type="InterPro" id="IPR002541">
    <property type="entry name" value="Cyt_c_assembly"/>
</dbReference>
<dbReference type="NCBIfam" id="TIGR00353">
    <property type="entry name" value="nrfE"/>
    <property type="match status" value="1"/>
</dbReference>
<feature type="transmembrane region" description="Helical" evidence="10">
    <location>
        <begin position="487"/>
        <end position="508"/>
    </location>
</feature>
<evidence type="ECO:0000256" key="2">
    <source>
        <dbReference type="ARBA" id="ARBA00009186"/>
    </source>
</evidence>
<dbReference type="HOGENOM" id="CLU_015041_3_0_6"/>
<dbReference type="Pfam" id="PF16327">
    <property type="entry name" value="CcmF_C"/>
    <property type="match status" value="1"/>
</dbReference>
<feature type="transmembrane region" description="Helical" evidence="10">
    <location>
        <begin position="178"/>
        <end position="198"/>
    </location>
</feature>
<keyword evidence="5 10" id="KW-0812">Transmembrane</keyword>
<dbReference type="PRINTS" id="PR01410">
    <property type="entry name" value="CCBIOGENESIS"/>
</dbReference>